<comment type="caution">
    <text evidence="2">The sequence shown here is derived from an EMBL/GenBank/DDBJ whole genome shotgun (WGS) entry which is preliminary data.</text>
</comment>
<dbReference type="EMBL" id="CCAZ020000001">
    <property type="protein sequence ID" value="CEG08372.1"/>
    <property type="molecule type" value="Genomic_DNA"/>
</dbReference>
<sequence length="367" mass="42062">MNSGLGDERTFADIRRMLVGHAVQDIVERARNLRECGELRIRHADLERIDEWLFQFQRRNQRAQIGVAATLAEAVQRTLDLAHARAHRRERIRNRLPGIVMRMDAEMRAGDVLRHLADDRLNLIRHGAAVGVAQHHPARAGLIGGLGTCQREFRVFLVAIEEMLAIEHGLAAFLRRRAHAVADRGEVFLLGRLKRDPHLIGGGFRHETERIGLRLQHADQSGVVRRRTARAAHHAERGELRVGKFRMGAEEFAVRRVRARITALDIIEAEIVKHLRDHALVVQREIDPAGLRAVAQRGVEKIESFAAHDANLIVEVLDYPRAACRRVLWSWWCWRAIRRQWKSNCAAGRDSHGPRKTPARNRWHRRS</sequence>
<keyword evidence="3" id="KW-1185">Reference proteome</keyword>
<evidence type="ECO:0000313" key="3">
    <source>
        <dbReference type="Proteomes" id="UP000035762"/>
    </source>
</evidence>
<reference evidence="2 3" key="1">
    <citation type="journal article" date="2014" name="Genome Announc.">
        <title>Genome Sequence of Afipia felis Strain 76713, Isolated in Hospital Water Using an Amoeba Co-Culture Procedure.</title>
        <authorList>
            <person name="Benamar S."/>
            <person name="La Scola B."/>
            <person name="Croce O."/>
        </authorList>
    </citation>
    <scope>NUCLEOTIDE SEQUENCE [LARGE SCALE GENOMIC DNA]</scope>
    <source>
        <strain evidence="2 3">76713</strain>
    </source>
</reference>
<name>A0A090MQ89_AFIFE</name>
<feature type="compositionally biased region" description="Basic residues" evidence="1">
    <location>
        <begin position="354"/>
        <end position="367"/>
    </location>
</feature>
<organism evidence="2 3">
    <name type="scientific">Afipia felis</name>
    <name type="common">Cat scratch disease bacillus</name>
    <dbReference type="NCBI Taxonomy" id="1035"/>
    <lineage>
        <taxon>Bacteria</taxon>
        <taxon>Pseudomonadati</taxon>
        <taxon>Pseudomonadota</taxon>
        <taxon>Alphaproteobacteria</taxon>
        <taxon>Hyphomicrobiales</taxon>
        <taxon>Nitrobacteraceae</taxon>
        <taxon>Afipia</taxon>
    </lineage>
</organism>
<evidence type="ECO:0000256" key="1">
    <source>
        <dbReference type="SAM" id="MobiDB-lite"/>
    </source>
</evidence>
<dbReference type="Proteomes" id="UP000035762">
    <property type="component" value="Unassembled WGS sequence"/>
</dbReference>
<feature type="region of interest" description="Disordered" evidence="1">
    <location>
        <begin position="346"/>
        <end position="367"/>
    </location>
</feature>
<accession>A0A090MQ89</accession>
<gene>
    <name evidence="2" type="ORF">BN961_01787</name>
</gene>
<proteinExistence type="predicted"/>
<evidence type="ECO:0000313" key="2">
    <source>
        <dbReference type="EMBL" id="CEG08372.1"/>
    </source>
</evidence>
<dbReference type="AlphaFoldDB" id="A0A090MQ89"/>
<protein>
    <submittedName>
        <fullName evidence="2">Uncharacterized protein</fullName>
    </submittedName>
</protein>